<protein>
    <submittedName>
        <fullName evidence="2">Uncharacterized protein</fullName>
    </submittedName>
</protein>
<organism evidence="2">
    <name type="scientific">Arundo donax</name>
    <name type="common">Giant reed</name>
    <name type="synonym">Donax arundinaceus</name>
    <dbReference type="NCBI Taxonomy" id="35708"/>
    <lineage>
        <taxon>Eukaryota</taxon>
        <taxon>Viridiplantae</taxon>
        <taxon>Streptophyta</taxon>
        <taxon>Embryophyta</taxon>
        <taxon>Tracheophyta</taxon>
        <taxon>Spermatophyta</taxon>
        <taxon>Magnoliopsida</taxon>
        <taxon>Liliopsida</taxon>
        <taxon>Poales</taxon>
        <taxon>Poaceae</taxon>
        <taxon>PACMAD clade</taxon>
        <taxon>Arundinoideae</taxon>
        <taxon>Arundineae</taxon>
        <taxon>Arundo</taxon>
    </lineage>
</organism>
<sequence length="23" mass="2511">MTSSSPQEMLKPMLTRGVDPYAA</sequence>
<reference evidence="2" key="1">
    <citation type="submission" date="2014-09" db="EMBL/GenBank/DDBJ databases">
        <authorList>
            <person name="Magalhaes I.L.F."/>
            <person name="Oliveira U."/>
            <person name="Santos F.R."/>
            <person name="Vidigal T.H.D.A."/>
            <person name="Brescovit A.D."/>
            <person name="Santos A.J."/>
        </authorList>
    </citation>
    <scope>NUCLEOTIDE SEQUENCE</scope>
    <source>
        <tissue evidence="2">Shoot tissue taken approximately 20 cm above the soil surface</tissue>
    </source>
</reference>
<dbReference type="AlphaFoldDB" id="A0A0A9B9V5"/>
<name>A0A0A9B9V5_ARUDO</name>
<feature type="region of interest" description="Disordered" evidence="1">
    <location>
        <begin position="1"/>
        <end position="23"/>
    </location>
</feature>
<dbReference type="EMBL" id="GBRH01237146">
    <property type="protein sequence ID" value="JAD60749.1"/>
    <property type="molecule type" value="Transcribed_RNA"/>
</dbReference>
<evidence type="ECO:0000256" key="1">
    <source>
        <dbReference type="SAM" id="MobiDB-lite"/>
    </source>
</evidence>
<accession>A0A0A9B9V5</accession>
<reference evidence="2" key="2">
    <citation type="journal article" date="2015" name="Data Brief">
        <title>Shoot transcriptome of the giant reed, Arundo donax.</title>
        <authorList>
            <person name="Barrero R.A."/>
            <person name="Guerrero F.D."/>
            <person name="Moolhuijzen P."/>
            <person name="Goolsby J.A."/>
            <person name="Tidwell J."/>
            <person name="Bellgard S.E."/>
            <person name="Bellgard M.I."/>
        </authorList>
    </citation>
    <scope>NUCLEOTIDE SEQUENCE</scope>
    <source>
        <tissue evidence="2">Shoot tissue taken approximately 20 cm above the soil surface</tissue>
    </source>
</reference>
<proteinExistence type="predicted"/>
<evidence type="ECO:0000313" key="2">
    <source>
        <dbReference type="EMBL" id="JAD60749.1"/>
    </source>
</evidence>